<feature type="compositionally biased region" description="Acidic residues" evidence="1">
    <location>
        <begin position="197"/>
        <end position="211"/>
    </location>
</feature>
<evidence type="ECO:0000313" key="2">
    <source>
        <dbReference type="EMBL" id="EGG06994.1"/>
    </source>
</evidence>
<dbReference type="HOGENOM" id="CLU_847535_0_0_1"/>
<feature type="compositionally biased region" description="Basic and acidic residues" evidence="1">
    <location>
        <begin position="240"/>
        <end position="260"/>
    </location>
</feature>
<accession>F4RKR5</accession>
<dbReference type="AlphaFoldDB" id="F4RKR5"/>
<dbReference type="EMBL" id="GL883106">
    <property type="protein sequence ID" value="EGG06994.1"/>
    <property type="molecule type" value="Genomic_DNA"/>
</dbReference>
<feature type="compositionally biased region" description="Low complexity" evidence="1">
    <location>
        <begin position="228"/>
        <end position="239"/>
    </location>
</feature>
<dbReference type="VEuPathDB" id="FungiDB:MELLADRAFT_86163"/>
<dbReference type="KEGG" id="mlr:MELLADRAFT_86163"/>
<organism evidence="3">
    <name type="scientific">Melampsora larici-populina (strain 98AG31 / pathotype 3-4-7)</name>
    <name type="common">Poplar leaf rust fungus</name>
    <dbReference type="NCBI Taxonomy" id="747676"/>
    <lineage>
        <taxon>Eukaryota</taxon>
        <taxon>Fungi</taxon>
        <taxon>Dikarya</taxon>
        <taxon>Basidiomycota</taxon>
        <taxon>Pucciniomycotina</taxon>
        <taxon>Pucciniomycetes</taxon>
        <taxon>Pucciniales</taxon>
        <taxon>Melampsoraceae</taxon>
        <taxon>Melampsora</taxon>
    </lineage>
</organism>
<sequence>MAAYAEYHYPITHQKIKDTLSICKAIQTAQMTPKKFLHVFLHAKSLKTYPVKMQQNCSKVATLRKVWGKRKGWPSTLAILRGIRGLACKSRDGLDLWSSFILDEASDLLKIDTSRRNLAKLGYVNTKKISHHFFGPVASAERAKNVASTMPFLYNLLLRRLEANCVDDQITNSSSCSQRSISSASISSLSPTSEKDEHEDDIQSDDGDSDWVDQSFALDDTAHDAHDNPPSSSSNSSDDNLQHSLERKDYSDSSDDRSPSDSDGSEAEPVKEAEKILYNDGARRWSRWSHERVTSVRTNFMICCMWRWLTHMSLPGGENLMLDVRQHV</sequence>
<reference evidence="3" key="1">
    <citation type="journal article" date="2011" name="Proc. Natl. Acad. Sci. U.S.A.">
        <title>Obligate biotrophy features unraveled by the genomic analysis of rust fungi.</title>
        <authorList>
            <person name="Duplessis S."/>
            <person name="Cuomo C.A."/>
            <person name="Lin Y.-C."/>
            <person name="Aerts A."/>
            <person name="Tisserant E."/>
            <person name="Veneault-Fourrey C."/>
            <person name="Joly D.L."/>
            <person name="Hacquard S."/>
            <person name="Amselem J."/>
            <person name="Cantarel B.L."/>
            <person name="Chiu R."/>
            <person name="Coutinho P.M."/>
            <person name="Feau N."/>
            <person name="Field M."/>
            <person name="Frey P."/>
            <person name="Gelhaye E."/>
            <person name="Goldberg J."/>
            <person name="Grabherr M.G."/>
            <person name="Kodira C.D."/>
            <person name="Kohler A."/>
            <person name="Kuees U."/>
            <person name="Lindquist E.A."/>
            <person name="Lucas S.M."/>
            <person name="Mago R."/>
            <person name="Mauceli E."/>
            <person name="Morin E."/>
            <person name="Murat C."/>
            <person name="Pangilinan J.L."/>
            <person name="Park R."/>
            <person name="Pearson M."/>
            <person name="Quesneville H."/>
            <person name="Rouhier N."/>
            <person name="Sakthikumar S."/>
            <person name="Salamov A.A."/>
            <person name="Schmutz J."/>
            <person name="Selles B."/>
            <person name="Shapiro H."/>
            <person name="Tanguay P."/>
            <person name="Tuskan G.A."/>
            <person name="Henrissat B."/>
            <person name="Van de Peer Y."/>
            <person name="Rouze P."/>
            <person name="Ellis J.G."/>
            <person name="Dodds P.N."/>
            <person name="Schein J.E."/>
            <person name="Zhong S."/>
            <person name="Hamelin R.C."/>
            <person name="Grigoriev I.V."/>
            <person name="Szabo L.J."/>
            <person name="Martin F."/>
        </authorList>
    </citation>
    <scope>NUCLEOTIDE SEQUENCE [LARGE SCALE GENOMIC DNA]</scope>
    <source>
        <strain evidence="3">98AG31 / pathotype 3-4-7</strain>
    </source>
</reference>
<evidence type="ECO:0000256" key="1">
    <source>
        <dbReference type="SAM" id="MobiDB-lite"/>
    </source>
</evidence>
<dbReference type="InParanoid" id="F4RKR5"/>
<feature type="compositionally biased region" description="Low complexity" evidence="1">
    <location>
        <begin position="173"/>
        <end position="192"/>
    </location>
</feature>
<dbReference type="RefSeq" id="XP_007409954.1">
    <property type="nucleotide sequence ID" value="XM_007409892.1"/>
</dbReference>
<name>F4RKR5_MELLP</name>
<protein>
    <submittedName>
        <fullName evidence="2">Uncharacterized protein</fullName>
    </submittedName>
</protein>
<evidence type="ECO:0000313" key="3">
    <source>
        <dbReference type="Proteomes" id="UP000001072"/>
    </source>
</evidence>
<gene>
    <name evidence="2" type="ORF">MELLADRAFT_86163</name>
</gene>
<dbReference type="GeneID" id="18934103"/>
<feature type="region of interest" description="Disordered" evidence="1">
    <location>
        <begin position="172"/>
        <end position="272"/>
    </location>
</feature>
<keyword evidence="3" id="KW-1185">Reference proteome</keyword>
<proteinExistence type="predicted"/>
<dbReference type="Proteomes" id="UP000001072">
    <property type="component" value="Unassembled WGS sequence"/>
</dbReference>